<reference evidence="3" key="1">
    <citation type="submission" date="2020-05" db="EMBL/GenBank/DDBJ databases">
        <authorList>
            <person name="Chiriac C."/>
            <person name="Salcher M."/>
            <person name="Ghai R."/>
            <person name="Kavagutti S V."/>
        </authorList>
    </citation>
    <scope>NUCLEOTIDE SEQUENCE</scope>
</reference>
<dbReference type="Pfam" id="PF13399">
    <property type="entry name" value="LytR_C"/>
    <property type="match status" value="1"/>
</dbReference>
<dbReference type="Gene3D" id="3.40.630.190">
    <property type="entry name" value="LCP protein"/>
    <property type="match status" value="1"/>
</dbReference>
<dbReference type="Gene3D" id="3.30.70.2390">
    <property type="match status" value="1"/>
</dbReference>
<evidence type="ECO:0000259" key="1">
    <source>
        <dbReference type="Pfam" id="PF03816"/>
    </source>
</evidence>
<gene>
    <name evidence="3" type="ORF">UFOPK1740_00378</name>
</gene>
<dbReference type="InterPro" id="IPR027381">
    <property type="entry name" value="LytR/CpsA/Psr_C"/>
</dbReference>
<organism evidence="3">
    <name type="scientific">freshwater metagenome</name>
    <dbReference type="NCBI Taxonomy" id="449393"/>
    <lineage>
        <taxon>unclassified sequences</taxon>
        <taxon>metagenomes</taxon>
        <taxon>ecological metagenomes</taxon>
    </lineage>
</organism>
<dbReference type="Pfam" id="PF03816">
    <property type="entry name" value="LytR_cpsA_psr"/>
    <property type="match status" value="1"/>
</dbReference>
<dbReference type="InterPro" id="IPR004474">
    <property type="entry name" value="LytR_CpsA_psr"/>
</dbReference>
<sequence>MSRFRLIVAITSGVILLVASVAGIFGFAARNLAGNIEALEVISSPKPVAETGPLNILLMGTDTRTDQGGGFGSEVEYGGTGRSDTTILIHLSNDRKSAIAVSIPRDSVVNIPACTKADGTTVAERTDLFNSAFASAGPACTVKTLETLTGVTINHAVIVDFIGFSNVVDALGGIKVCLTEAIDEPVENGAGIQLPAGVQVVDGKNALGLMRARYSLADGSDLRRIERQQELISITIDQITDMNLITDLPALYKVLNAATSSLRMDPGLSDLDSLVTLSTSLSSMGSQNVSFVTVPYESTPDGNRVQWTESANQLWSAIINDTGWPPSEVVVVETTAPSTETENIVVKPSDVSAIVLNGTRRAGFAALTSDFLKAQGVNVAEVGNAPNKDTAESVIVHTSGNALKAQLIGQLLGISNIAEDPELAGADVAVILGNNAPQSWTAPAAPVEIQTPTQTSPAPAPSPSAIAAPQTGLFCPLP</sequence>
<evidence type="ECO:0000259" key="2">
    <source>
        <dbReference type="Pfam" id="PF13399"/>
    </source>
</evidence>
<feature type="domain" description="LytR/CpsA/Psr regulator C-terminal" evidence="2">
    <location>
        <begin position="354"/>
        <end position="434"/>
    </location>
</feature>
<evidence type="ECO:0000313" key="3">
    <source>
        <dbReference type="EMBL" id="CAB4573022.1"/>
    </source>
</evidence>
<dbReference type="AlphaFoldDB" id="A0A6J6E991"/>
<dbReference type="InterPro" id="IPR050922">
    <property type="entry name" value="LytR/CpsA/Psr_CW_biosynth"/>
</dbReference>
<feature type="domain" description="Cell envelope-related transcriptional attenuator" evidence="1">
    <location>
        <begin position="82"/>
        <end position="239"/>
    </location>
</feature>
<proteinExistence type="predicted"/>
<name>A0A6J6E991_9ZZZZ</name>
<accession>A0A6J6E991</accession>
<dbReference type="EMBL" id="CAEZTU010000009">
    <property type="protein sequence ID" value="CAB4573022.1"/>
    <property type="molecule type" value="Genomic_DNA"/>
</dbReference>
<dbReference type="PANTHER" id="PTHR33392">
    <property type="entry name" value="POLYISOPRENYL-TEICHOIC ACID--PEPTIDOGLYCAN TEICHOIC ACID TRANSFERASE TAGU"/>
    <property type="match status" value="1"/>
</dbReference>
<protein>
    <submittedName>
        <fullName evidence="3">Unannotated protein</fullName>
    </submittedName>
</protein>
<dbReference type="NCBIfam" id="TIGR00350">
    <property type="entry name" value="lytR_cpsA_psr"/>
    <property type="match status" value="1"/>
</dbReference>
<dbReference type="PANTHER" id="PTHR33392:SF6">
    <property type="entry name" value="POLYISOPRENYL-TEICHOIC ACID--PEPTIDOGLYCAN TEICHOIC ACID TRANSFERASE TAGU"/>
    <property type="match status" value="1"/>
</dbReference>